<dbReference type="RefSeq" id="WP_315340117.1">
    <property type="nucleotide sequence ID" value="NZ_JAVDZE010000001.1"/>
</dbReference>
<reference evidence="1 2" key="1">
    <citation type="submission" date="2023-08" db="EMBL/GenBank/DDBJ databases">
        <title>Draft genome sequence of Thermococcus waiotapuensis WT1T, a thermophilic sulphur-dependent archaeon from order Thermococcales.</title>
        <authorList>
            <person name="Manners S.H."/>
            <person name="Carere C.R."/>
            <person name="Dhami M.K."/>
            <person name="Dobson R.C.J."/>
            <person name="Stott M.B."/>
        </authorList>
    </citation>
    <scope>NUCLEOTIDE SEQUENCE [LARGE SCALE GENOMIC DNA]</scope>
    <source>
        <strain evidence="1 2">WT1</strain>
    </source>
</reference>
<proteinExistence type="predicted"/>
<dbReference type="Gene3D" id="1.10.10.10">
    <property type="entry name" value="Winged helix-like DNA-binding domain superfamily/Winged helix DNA-binding domain"/>
    <property type="match status" value="1"/>
</dbReference>
<gene>
    <name evidence="1" type="ORF">RBI02_02510</name>
</gene>
<dbReference type="Proteomes" id="UP001245683">
    <property type="component" value="Unassembled WGS sequence"/>
</dbReference>
<comment type="caution">
    <text evidence="1">The sequence shown here is derived from an EMBL/GenBank/DDBJ whole genome shotgun (WGS) entry which is preliminary data.</text>
</comment>
<name>A0AAE4NU60_9EURY</name>
<dbReference type="InterPro" id="IPR036388">
    <property type="entry name" value="WH-like_DNA-bd_sf"/>
</dbReference>
<keyword evidence="2" id="KW-1185">Reference proteome</keyword>
<dbReference type="AlphaFoldDB" id="A0AAE4NU60"/>
<sequence length="508" mass="58213">MMDPYRELLTLLREEKEPLTPERKVREFQESIQRAANGDETTVSGFLILRKPPNAPNDAAYYLLSPISPSELSSTPPGSLRAYVALRIDEKSRIAGGFLSGSYVEVRGIVDAYPWGNMRMIHVTSLRSISYADYWKRYREMVLKPEEVEDLISGSIYASRDFQLGLIYGLYGSPQVLESPRVWGEGYEFSVLGYKGRENGVITLWRILKFLHSLLPDELRFRKEGREKLVDEFLDLDFTFFNPNNTPLRYYVPSSPVKISKAAENAILQKKTVGLLSLPKRAHPLDDIIGRAETPFVFIPGEDERPYLEREETLQRYIQNLIVTVFLERERVSAISASKGIGEAFRRSFEEWLMEKREEYGWKFDLLTIPGGVFDVGTRYELSLRLLGSIARLEGKAKKSHIKTVRLMNDEILNDWMAVLSSLPQSEVQRLLRNYRGYIPPDKRVAKALEVFRDIESTTLGGDVSRAEFEEALVRAGFDREAAVETVQRLISEGYLYEPIAGKLRLVR</sequence>
<evidence type="ECO:0000313" key="2">
    <source>
        <dbReference type="Proteomes" id="UP001245683"/>
    </source>
</evidence>
<dbReference type="EMBL" id="JAVDZE010000001">
    <property type="protein sequence ID" value="MDV3103421.1"/>
    <property type="molecule type" value="Genomic_DNA"/>
</dbReference>
<protein>
    <submittedName>
        <fullName evidence="1">Uncharacterized protein</fullName>
    </submittedName>
</protein>
<accession>A0AAE4NU60</accession>
<evidence type="ECO:0000313" key="1">
    <source>
        <dbReference type="EMBL" id="MDV3103421.1"/>
    </source>
</evidence>
<organism evidence="1 2">
    <name type="scientific">Thermococcus waiotapuensis</name>
    <dbReference type="NCBI Taxonomy" id="90909"/>
    <lineage>
        <taxon>Archaea</taxon>
        <taxon>Methanobacteriati</taxon>
        <taxon>Methanobacteriota</taxon>
        <taxon>Thermococci</taxon>
        <taxon>Thermococcales</taxon>
        <taxon>Thermococcaceae</taxon>
        <taxon>Thermococcus</taxon>
    </lineage>
</organism>